<dbReference type="RefSeq" id="WP_140230948.1">
    <property type="nucleotide sequence ID" value="NZ_BAAAEV010000001.1"/>
</dbReference>
<dbReference type="Proteomes" id="UP000788153">
    <property type="component" value="Unassembled WGS sequence"/>
</dbReference>
<keyword evidence="10" id="KW-1185">Reference proteome</keyword>
<evidence type="ECO:0000256" key="5">
    <source>
        <dbReference type="ARBA" id="ARBA00025589"/>
    </source>
</evidence>
<dbReference type="InterPro" id="IPR017961">
    <property type="entry name" value="DNA_pol_Y-fam_little_finger"/>
</dbReference>
<evidence type="ECO:0000313" key="10">
    <source>
        <dbReference type="Proteomes" id="UP000788153"/>
    </source>
</evidence>
<comment type="catalytic activity">
    <reaction evidence="6">
        <text>DNA(n) + a 2'-deoxyribonucleoside 5'-triphosphate = DNA(n+1) + diphosphate</text>
        <dbReference type="Rhea" id="RHEA:22508"/>
        <dbReference type="Rhea" id="RHEA-COMP:17339"/>
        <dbReference type="Rhea" id="RHEA-COMP:17340"/>
        <dbReference type="ChEBI" id="CHEBI:33019"/>
        <dbReference type="ChEBI" id="CHEBI:61560"/>
        <dbReference type="ChEBI" id="CHEBI:173112"/>
        <dbReference type="EC" id="2.7.7.7"/>
    </reaction>
</comment>
<dbReference type="InterPro" id="IPR050356">
    <property type="entry name" value="SulA_CellDiv_inhibitor"/>
</dbReference>
<dbReference type="CDD" id="cd03468">
    <property type="entry name" value="PolY_like"/>
    <property type="match status" value="1"/>
</dbReference>
<comment type="subunit">
    <text evidence="2">Monomer.</text>
</comment>
<dbReference type="InterPro" id="IPR043128">
    <property type="entry name" value="Rev_trsase/Diguanyl_cyclase"/>
</dbReference>
<sequence length="515" mass="56712">MTLDASKTRRRFLALFFPFLTADRLALGNGVEAPDAPFVFTEKQRGAMRIVAADPCALALGITPGTALADARAQLPDLVAYPADPLADQLLIERVADCCDRYTPLVAIDPPDGVTLDITGCIHAHGSEAALAADVERRLAYWPLVLRHAIAATPEAAQALARHQTAPAADERQAILRLPVRALRLDSDSELALRRAGLNSIGDLARRPTAPLAARFGEAATAMLARILGDADSRITPRRALPALRFDQRFAEPVARTDAMLAAIRTLAETAAQALEQRAAGGRRFAIRLYRSDGVVRDLAIESGLPMRDPDMLMRLLGDRLDTLADPIDPGFGFDLIRLAVPRIEPLAATQLQLEGGAIAEQALAALVDRLSTRLGRGRIRRFVPADSHIPEQGVLALPAADRTVAATWTPPPVGEPPLRPIHLFDPPQPVEVVAEVPDGPPRRFRWRRTLHEISRFEGPERIAPEWWKPVRGNRLTRDYYRVEDVRGRRFWLFRHGLYDGETADPRWYVHGLFA</sequence>
<accession>A0ABX0U1G8</accession>
<feature type="domain" description="DNA polymerase Y-family little finger" evidence="8">
    <location>
        <begin position="249"/>
        <end position="354"/>
    </location>
</feature>
<comment type="function">
    <text evidence="5">Poorly processive, error-prone DNA polymerase involved in untargeted mutagenesis. Copies undamaged DNA at stalled replication forks, which arise in vivo from mismatched or misaligned primer ends. These misaligned primers can be extended by PolIV. Exhibits no 3'-5' exonuclease (proofreading) activity. May be involved in translesional synthesis, in conjunction with the beta clamp from PolIII.</text>
</comment>
<reference evidence="9 10" key="1">
    <citation type="submission" date="2020-03" db="EMBL/GenBank/DDBJ databases">
        <title>Genomic Encyclopedia of Type Strains, Phase IV (KMG-IV): sequencing the most valuable type-strain genomes for metagenomic binning, comparative biology and taxonomic classification.</title>
        <authorList>
            <person name="Goeker M."/>
        </authorList>
    </citation>
    <scope>NUCLEOTIDE SEQUENCE [LARGE SCALE GENOMIC DNA]</scope>
    <source>
        <strain evidence="9 10">DSM 22753</strain>
    </source>
</reference>
<dbReference type="InterPro" id="IPR043502">
    <property type="entry name" value="DNA/RNA_pol_sf"/>
</dbReference>
<evidence type="ECO:0000256" key="3">
    <source>
        <dbReference type="ARBA" id="ARBA00012417"/>
    </source>
</evidence>
<organism evidence="9 10">
    <name type="scientific">Sphingomonas japonica</name>
    <dbReference type="NCBI Taxonomy" id="511662"/>
    <lineage>
        <taxon>Bacteria</taxon>
        <taxon>Pseudomonadati</taxon>
        <taxon>Pseudomonadota</taxon>
        <taxon>Alphaproteobacteria</taxon>
        <taxon>Sphingomonadales</taxon>
        <taxon>Sphingomonadaceae</taxon>
        <taxon>Sphingomonas</taxon>
    </lineage>
</organism>
<dbReference type="Pfam" id="PF11799">
    <property type="entry name" value="IMS_C"/>
    <property type="match status" value="1"/>
</dbReference>
<evidence type="ECO:0000259" key="7">
    <source>
        <dbReference type="Pfam" id="PF00817"/>
    </source>
</evidence>
<dbReference type="EC" id="2.7.7.7" evidence="3"/>
<comment type="similarity">
    <text evidence="1">Belongs to the DNA polymerase type-Y family.</text>
</comment>
<keyword evidence="4" id="KW-0227">DNA damage</keyword>
<evidence type="ECO:0000256" key="1">
    <source>
        <dbReference type="ARBA" id="ARBA00010945"/>
    </source>
</evidence>
<comment type="caution">
    <text evidence="9">The sequence shown here is derived from an EMBL/GenBank/DDBJ whole genome shotgun (WGS) entry which is preliminary data.</text>
</comment>
<dbReference type="SUPFAM" id="SSF56672">
    <property type="entry name" value="DNA/RNA polymerases"/>
    <property type="match status" value="1"/>
</dbReference>
<evidence type="ECO:0000256" key="2">
    <source>
        <dbReference type="ARBA" id="ARBA00011245"/>
    </source>
</evidence>
<dbReference type="PANTHER" id="PTHR35369:SF2">
    <property type="entry name" value="BLR3025 PROTEIN"/>
    <property type="match status" value="1"/>
</dbReference>
<evidence type="ECO:0000256" key="4">
    <source>
        <dbReference type="ARBA" id="ARBA00022763"/>
    </source>
</evidence>
<name>A0ABX0U1G8_9SPHN</name>
<gene>
    <name evidence="9" type="ORF">FHT01_001081</name>
</gene>
<evidence type="ECO:0000259" key="8">
    <source>
        <dbReference type="Pfam" id="PF11799"/>
    </source>
</evidence>
<dbReference type="Gene3D" id="3.40.1170.60">
    <property type="match status" value="1"/>
</dbReference>
<protein>
    <recommendedName>
        <fullName evidence="3">DNA-directed DNA polymerase</fullName>
        <ecNumber evidence="3">2.7.7.7</ecNumber>
    </recommendedName>
</protein>
<dbReference type="PANTHER" id="PTHR35369">
    <property type="entry name" value="BLR3025 PROTEIN-RELATED"/>
    <property type="match status" value="1"/>
</dbReference>
<evidence type="ECO:0000313" key="9">
    <source>
        <dbReference type="EMBL" id="NIJ23539.1"/>
    </source>
</evidence>
<proteinExistence type="inferred from homology"/>
<dbReference type="EMBL" id="JAASQP010000001">
    <property type="protein sequence ID" value="NIJ23539.1"/>
    <property type="molecule type" value="Genomic_DNA"/>
</dbReference>
<evidence type="ECO:0000256" key="6">
    <source>
        <dbReference type="ARBA" id="ARBA00049244"/>
    </source>
</evidence>
<dbReference type="InterPro" id="IPR001126">
    <property type="entry name" value="UmuC"/>
</dbReference>
<dbReference type="Gene3D" id="3.30.70.270">
    <property type="match status" value="1"/>
</dbReference>
<dbReference type="Pfam" id="PF00817">
    <property type="entry name" value="IMS"/>
    <property type="match status" value="1"/>
</dbReference>
<feature type="domain" description="UmuC" evidence="7">
    <location>
        <begin position="37"/>
        <end position="159"/>
    </location>
</feature>